<feature type="compositionally biased region" description="Basic and acidic residues" evidence="1">
    <location>
        <begin position="275"/>
        <end position="284"/>
    </location>
</feature>
<keyword evidence="3" id="KW-1185">Reference proteome</keyword>
<feature type="region of interest" description="Disordered" evidence="1">
    <location>
        <begin position="269"/>
        <end position="309"/>
    </location>
</feature>
<accession>A0A6N7KXW6</accession>
<name>A0A6N7KXW6_9ACTN</name>
<dbReference type="EMBL" id="WBOF01000002">
    <property type="protein sequence ID" value="MQS16482.1"/>
    <property type="molecule type" value="Genomic_DNA"/>
</dbReference>
<dbReference type="AlphaFoldDB" id="A0A6N7KXW6"/>
<evidence type="ECO:0000313" key="2">
    <source>
        <dbReference type="EMBL" id="MQS16482.1"/>
    </source>
</evidence>
<evidence type="ECO:0000313" key="3">
    <source>
        <dbReference type="Proteomes" id="UP000450000"/>
    </source>
</evidence>
<feature type="compositionally biased region" description="Polar residues" evidence="1">
    <location>
        <begin position="56"/>
        <end position="70"/>
    </location>
</feature>
<dbReference type="RefSeq" id="WP_153467349.1">
    <property type="nucleotide sequence ID" value="NZ_WBOF01000002.1"/>
</dbReference>
<sequence length="309" mass="32528">MSEVCRTCAEQIPRAKVVGGAPARRTPSGRADHIGASNQATHRTTAAAFLPPQPTTCPQAPSGGTDTEPNQPKAAGQSRLLTFPQGQAARQLLAYIATLPLTSFDARLLAVIVAIRAAREGRANFIGQDLRALRLEDPAQALADLGTLGWLPDGDLLNGDPSQAISVTAPGLGPEGPLHFGKQTRTRVSGWTSRVVAAKPLKKARPDLRLAALYLAAHANPGGRGTVAGLPQECEAAAPGLRDAGYLDALEHPDYQIAEGLLHLVPSPDLTPAPRLDRPERFRVADGQPKTPATHVGTPRGSSRMLARE</sequence>
<protein>
    <submittedName>
        <fullName evidence="2">Uncharacterized protein</fullName>
    </submittedName>
</protein>
<dbReference type="Proteomes" id="UP000450000">
    <property type="component" value="Unassembled WGS sequence"/>
</dbReference>
<organism evidence="2 3">
    <name type="scientific">Streptomyces kaniharaensis</name>
    <dbReference type="NCBI Taxonomy" id="212423"/>
    <lineage>
        <taxon>Bacteria</taxon>
        <taxon>Bacillati</taxon>
        <taxon>Actinomycetota</taxon>
        <taxon>Actinomycetes</taxon>
        <taxon>Kitasatosporales</taxon>
        <taxon>Streptomycetaceae</taxon>
        <taxon>Streptomyces</taxon>
    </lineage>
</organism>
<proteinExistence type="predicted"/>
<feature type="region of interest" description="Disordered" evidence="1">
    <location>
        <begin position="48"/>
        <end position="75"/>
    </location>
</feature>
<evidence type="ECO:0000256" key="1">
    <source>
        <dbReference type="SAM" id="MobiDB-lite"/>
    </source>
</evidence>
<gene>
    <name evidence="2" type="ORF">F7Q99_30880</name>
</gene>
<dbReference type="OrthoDB" id="3417677at2"/>
<comment type="caution">
    <text evidence="2">The sequence shown here is derived from an EMBL/GenBank/DDBJ whole genome shotgun (WGS) entry which is preliminary data.</text>
</comment>
<reference evidence="2 3" key="1">
    <citation type="submission" date="2019-09" db="EMBL/GenBank/DDBJ databases">
        <title>Genome Sequences of Streptomyces kaniharaensis ATCC 21070.</title>
        <authorList>
            <person name="Zhu W."/>
            <person name="De Crecy-Lagard V."/>
            <person name="Richards N.G."/>
        </authorList>
    </citation>
    <scope>NUCLEOTIDE SEQUENCE [LARGE SCALE GENOMIC DNA]</scope>
    <source>
        <strain evidence="2 3">SF-557</strain>
    </source>
</reference>